<accession>T1F0S8</accession>
<dbReference type="EMBL" id="KB095959">
    <property type="protein sequence ID" value="ESO09610.1"/>
    <property type="molecule type" value="Genomic_DNA"/>
</dbReference>
<evidence type="ECO:0008006" key="5">
    <source>
        <dbReference type="Google" id="ProtNLM"/>
    </source>
</evidence>
<dbReference type="GeneID" id="20202428"/>
<evidence type="ECO:0000313" key="4">
    <source>
        <dbReference type="Proteomes" id="UP000015101"/>
    </source>
</evidence>
<reference evidence="4" key="1">
    <citation type="submission" date="2012-12" db="EMBL/GenBank/DDBJ databases">
        <authorList>
            <person name="Hellsten U."/>
            <person name="Grimwood J."/>
            <person name="Chapman J.A."/>
            <person name="Shapiro H."/>
            <person name="Aerts A."/>
            <person name="Otillar R.P."/>
            <person name="Terry A.Y."/>
            <person name="Boore J.L."/>
            <person name="Simakov O."/>
            <person name="Marletaz F."/>
            <person name="Cho S.-J."/>
            <person name="Edsinger-Gonzales E."/>
            <person name="Havlak P."/>
            <person name="Kuo D.-H."/>
            <person name="Larsson T."/>
            <person name="Lv J."/>
            <person name="Arendt D."/>
            <person name="Savage R."/>
            <person name="Osoegawa K."/>
            <person name="de Jong P."/>
            <person name="Lindberg D.R."/>
            <person name="Seaver E.C."/>
            <person name="Weisblat D.A."/>
            <person name="Putnam N.H."/>
            <person name="Grigoriev I.V."/>
            <person name="Rokhsar D.S."/>
        </authorList>
    </citation>
    <scope>NUCLEOTIDE SEQUENCE</scope>
</reference>
<organism evidence="3 4">
    <name type="scientific">Helobdella robusta</name>
    <name type="common">Californian leech</name>
    <dbReference type="NCBI Taxonomy" id="6412"/>
    <lineage>
        <taxon>Eukaryota</taxon>
        <taxon>Metazoa</taxon>
        <taxon>Spiralia</taxon>
        <taxon>Lophotrochozoa</taxon>
        <taxon>Annelida</taxon>
        <taxon>Clitellata</taxon>
        <taxon>Hirudinea</taxon>
        <taxon>Rhynchobdellida</taxon>
        <taxon>Glossiphoniidae</taxon>
        <taxon>Helobdella</taxon>
    </lineage>
</organism>
<reference evidence="2 4" key="2">
    <citation type="journal article" date="2013" name="Nature">
        <title>Insights into bilaterian evolution from three spiralian genomes.</title>
        <authorList>
            <person name="Simakov O."/>
            <person name="Marletaz F."/>
            <person name="Cho S.J."/>
            <person name="Edsinger-Gonzales E."/>
            <person name="Havlak P."/>
            <person name="Hellsten U."/>
            <person name="Kuo D.H."/>
            <person name="Larsson T."/>
            <person name="Lv J."/>
            <person name="Arendt D."/>
            <person name="Savage R."/>
            <person name="Osoegawa K."/>
            <person name="de Jong P."/>
            <person name="Grimwood J."/>
            <person name="Chapman J.A."/>
            <person name="Shapiro H."/>
            <person name="Aerts A."/>
            <person name="Otillar R.P."/>
            <person name="Terry A.Y."/>
            <person name="Boore J.L."/>
            <person name="Grigoriev I.V."/>
            <person name="Lindberg D.R."/>
            <person name="Seaver E.C."/>
            <person name="Weisblat D.A."/>
            <person name="Putnam N.H."/>
            <person name="Rokhsar D.S."/>
        </authorList>
    </citation>
    <scope>NUCLEOTIDE SEQUENCE</scope>
</reference>
<keyword evidence="4" id="KW-1185">Reference proteome</keyword>
<dbReference type="EMBL" id="AMQM01003008">
    <property type="status" value="NOT_ANNOTATED_CDS"/>
    <property type="molecule type" value="Genomic_DNA"/>
</dbReference>
<dbReference type="InParanoid" id="T1F0S8"/>
<feature type="chain" id="PRO_5010980181" description="C-type lectin domain-containing protein" evidence="1">
    <location>
        <begin position="24"/>
        <end position="142"/>
    </location>
</feature>
<dbReference type="RefSeq" id="XP_009012703.1">
    <property type="nucleotide sequence ID" value="XM_009014455.1"/>
</dbReference>
<feature type="signal peptide" evidence="1">
    <location>
        <begin position="1"/>
        <end position="23"/>
    </location>
</feature>
<protein>
    <recommendedName>
        <fullName evidence="5">C-type lectin domain-containing protein</fullName>
    </recommendedName>
</protein>
<dbReference type="PROSITE" id="PS51257">
    <property type="entry name" value="PROKAR_LIPOPROTEIN"/>
    <property type="match status" value="1"/>
</dbReference>
<dbReference type="OMA" id="ICVEIIS"/>
<keyword evidence="1" id="KW-0732">Signal</keyword>
<sequence>MKSFQVLSLFAICCLWMAPSVQACKKCSVDCTLPECMPYDISQQSVCTEVTHELPVPSQCQWGANGLYRHTDFQLLKGRIIAYKLQWFNQKWSSWFVPEYNDLDCKRNMLGQSCAGKPVCPDSLRKMWAYFCDHNHTYIICK</sequence>
<dbReference type="EnsemblMetazoa" id="HelroT168622">
    <property type="protein sequence ID" value="HelroP168622"/>
    <property type="gene ID" value="HelroG168622"/>
</dbReference>
<gene>
    <name evidence="3" type="primary">20202428</name>
    <name evidence="2" type="ORF">HELRODRAFT_168622</name>
</gene>
<evidence type="ECO:0000256" key="1">
    <source>
        <dbReference type="SAM" id="SignalP"/>
    </source>
</evidence>
<name>T1F0S8_HELRO</name>
<proteinExistence type="predicted"/>
<dbReference type="CTD" id="20202428"/>
<dbReference type="AlphaFoldDB" id="T1F0S8"/>
<evidence type="ECO:0000313" key="2">
    <source>
        <dbReference type="EMBL" id="ESO09610.1"/>
    </source>
</evidence>
<dbReference type="Proteomes" id="UP000015101">
    <property type="component" value="Unassembled WGS sequence"/>
</dbReference>
<evidence type="ECO:0000313" key="3">
    <source>
        <dbReference type="EnsemblMetazoa" id="HelroP168622"/>
    </source>
</evidence>
<dbReference type="KEGG" id="hro:HELRODRAFT_168622"/>
<dbReference type="OrthoDB" id="9976041at2759"/>
<dbReference type="HOGENOM" id="CLU_151493_0_0_1"/>
<reference evidence="3" key="3">
    <citation type="submission" date="2015-06" db="UniProtKB">
        <authorList>
            <consortium name="EnsemblMetazoa"/>
        </authorList>
    </citation>
    <scope>IDENTIFICATION</scope>
</reference>